<evidence type="ECO:0000313" key="3">
    <source>
        <dbReference type="Proteomes" id="UP000824890"/>
    </source>
</evidence>
<accession>A0ABQ8ADC2</accession>
<dbReference type="InterPro" id="IPR002156">
    <property type="entry name" value="RNaseH_domain"/>
</dbReference>
<evidence type="ECO:0000259" key="1">
    <source>
        <dbReference type="Pfam" id="PF13456"/>
    </source>
</evidence>
<dbReference type="InterPro" id="IPR032675">
    <property type="entry name" value="LRR_dom_sf"/>
</dbReference>
<dbReference type="EMBL" id="JAGKQM010000013">
    <property type="protein sequence ID" value="KAH0890463.1"/>
    <property type="molecule type" value="Genomic_DNA"/>
</dbReference>
<gene>
    <name evidence="2" type="ORF">HID58_052892</name>
</gene>
<dbReference type="InterPro" id="IPR052929">
    <property type="entry name" value="RNase_H-like_EbsB-rel"/>
</dbReference>
<dbReference type="InterPro" id="IPR044730">
    <property type="entry name" value="RNase_H-like_dom_plant"/>
</dbReference>
<dbReference type="InterPro" id="IPR012337">
    <property type="entry name" value="RNaseH-like_sf"/>
</dbReference>
<feature type="domain" description="RNase H type-1" evidence="1">
    <location>
        <begin position="13"/>
        <end position="133"/>
    </location>
</feature>
<organism evidence="2 3">
    <name type="scientific">Brassica napus</name>
    <name type="common">Rape</name>
    <dbReference type="NCBI Taxonomy" id="3708"/>
    <lineage>
        <taxon>Eukaryota</taxon>
        <taxon>Viridiplantae</taxon>
        <taxon>Streptophyta</taxon>
        <taxon>Embryophyta</taxon>
        <taxon>Tracheophyta</taxon>
        <taxon>Spermatophyta</taxon>
        <taxon>Magnoliopsida</taxon>
        <taxon>eudicotyledons</taxon>
        <taxon>Gunneridae</taxon>
        <taxon>Pentapetalae</taxon>
        <taxon>rosids</taxon>
        <taxon>malvids</taxon>
        <taxon>Brassicales</taxon>
        <taxon>Brassicaceae</taxon>
        <taxon>Brassiceae</taxon>
        <taxon>Brassica</taxon>
    </lineage>
</organism>
<keyword evidence="3" id="KW-1185">Reference proteome</keyword>
<name>A0ABQ8ADC2_BRANA</name>
<dbReference type="SUPFAM" id="SSF53098">
    <property type="entry name" value="Ribonuclease H-like"/>
    <property type="match status" value="1"/>
</dbReference>
<dbReference type="PANTHER" id="PTHR47074:SF11">
    <property type="entry name" value="REVERSE TRANSCRIPTASE-LIKE PROTEIN"/>
    <property type="match status" value="1"/>
</dbReference>
<dbReference type="SUPFAM" id="SSF52047">
    <property type="entry name" value="RNI-like"/>
    <property type="match status" value="1"/>
</dbReference>
<dbReference type="PANTHER" id="PTHR47074">
    <property type="entry name" value="BNAC02G40300D PROTEIN"/>
    <property type="match status" value="1"/>
</dbReference>
<dbReference type="InterPro" id="IPR036397">
    <property type="entry name" value="RNaseH_sf"/>
</dbReference>
<dbReference type="Gene3D" id="3.80.10.10">
    <property type="entry name" value="Ribonuclease Inhibitor"/>
    <property type="match status" value="1"/>
</dbReference>
<evidence type="ECO:0000313" key="2">
    <source>
        <dbReference type="EMBL" id="KAH0890463.1"/>
    </source>
</evidence>
<protein>
    <recommendedName>
        <fullName evidence="1">RNase H type-1 domain-containing protein</fullName>
    </recommendedName>
</protein>
<proteinExistence type="predicted"/>
<comment type="caution">
    <text evidence="2">The sequence shown here is derived from an EMBL/GenBank/DDBJ whole genome shotgun (WGS) entry which is preliminary data.</text>
</comment>
<reference evidence="2 3" key="1">
    <citation type="submission" date="2021-05" db="EMBL/GenBank/DDBJ databases">
        <title>Genome Assembly of Synthetic Allotetraploid Brassica napus Reveals Homoeologous Exchanges between Subgenomes.</title>
        <authorList>
            <person name="Davis J.T."/>
        </authorList>
    </citation>
    <scope>NUCLEOTIDE SEQUENCE [LARGE SCALE GENOMIC DNA]</scope>
    <source>
        <strain evidence="3">cv. Da-Ae</strain>
        <tissue evidence="2">Seedling</tissue>
    </source>
</reference>
<dbReference type="Proteomes" id="UP000824890">
    <property type="component" value="Unassembled WGS sequence"/>
</dbReference>
<sequence length="360" mass="40042">MSQIDSMIPTCWVDGAWNAGFKCAGFGWFIHDKQSKLEIKGAASRCHVASALTAEALALREALQVASNEGLSRLKIMSDSSVLISARRSGTVLNEIAGLLHEISHLISLFTTFSFVVISRSVNTVADGLAKAALAALCLQNINSDISETSRSLRNITKFSRSVPVNLVFGCCSSLDDEILMFAAASMPNIEKLVLPRWCYLSKNSFGFAFSKWKNLKTLIIAHDVPLTETFEFQVVGENCSNLTNLKYLGGLGKETAEEIVRYFKNIKRLSLQCAYVSRPGVLLLITGLQNLAILNVSHCKEFDDETVTMDNIVQAATQKRVRFIRCSNNCTCRNKRWLEGLRTYGSESWRKDEIKELEF</sequence>
<dbReference type="Gene3D" id="3.30.420.10">
    <property type="entry name" value="Ribonuclease H-like superfamily/Ribonuclease H"/>
    <property type="match status" value="1"/>
</dbReference>
<dbReference type="CDD" id="cd06222">
    <property type="entry name" value="RNase_H_like"/>
    <property type="match status" value="1"/>
</dbReference>
<dbReference type="Pfam" id="PF13456">
    <property type="entry name" value="RVT_3"/>
    <property type="match status" value="1"/>
</dbReference>